<evidence type="ECO:0000313" key="1">
    <source>
        <dbReference type="EMBL" id="WPL19894.1"/>
    </source>
</evidence>
<dbReference type="EMBL" id="CP121472">
    <property type="protein sequence ID" value="WPL19894.1"/>
    <property type="molecule type" value="Genomic_DNA"/>
</dbReference>
<evidence type="ECO:0008006" key="3">
    <source>
        <dbReference type="Google" id="ProtNLM"/>
    </source>
</evidence>
<gene>
    <name evidence="1" type="ORF">Thiowin_05043</name>
</gene>
<sequence>MGWDFAQSFDENMVRARQLNTPAADNEGWLKEVISTISSRWRHERRILSLIKLAQRVSFDEWRPCVLWHAGEVDELYYRFATEWLFNEYVAGVYQLRTTDVLPFVESITASRAAGNKGLSEYGLKRAGRDLLRMATDFGLLTGSTVREFTSYYLPEDSFLYLLHAMYDKHGNAADVVQSPDWRLFLMSSADVERELLRLHQFRRLRYEVAGSLVELTLPCRSAAAFVEEMAA</sequence>
<accession>A0ABZ0SGW7</accession>
<keyword evidence="2" id="KW-1185">Reference proteome</keyword>
<dbReference type="Pfam" id="PF08849">
    <property type="entry name" value="BrxA"/>
    <property type="match status" value="1"/>
</dbReference>
<name>A0ABZ0SGW7_9GAMM</name>
<organism evidence="1 2">
    <name type="scientific">Thiorhodovibrio winogradskyi</name>
    <dbReference type="NCBI Taxonomy" id="77007"/>
    <lineage>
        <taxon>Bacteria</taxon>
        <taxon>Pseudomonadati</taxon>
        <taxon>Pseudomonadota</taxon>
        <taxon>Gammaproteobacteria</taxon>
        <taxon>Chromatiales</taxon>
        <taxon>Chromatiaceae</taxon>
        <taxon>Thiorhodovibrio</taxon>
    </lineage>
</organism>
<dbReference type="Gene3D" id="1.10.3540.10">
    <property type="entry name" value="uncharacterized protein from magnetospirillum magneticum domain"/>
    <property type="match status" value="1"/>
</dbReference>
<proteinExistence type="predicted"/>
<protein>
    <recommendedName>
        <fullName evidence="3">Inner membrane protein</fullName>
    </recommendedName>
</protein>
<dbReference type="InterPro" id="IPR014948">
    <property type="entry name" value="BrxA"/>
</dbReference>
<dbReference type="Proteomes" id="UP001432180">
    <property type="component" value="Chromosome"/>
</dbReference>
<dbReference type="InterPro" id="IPR023137">
    <property type="entry name" value="BrxA_sf"/>
</dbReference>
<dbReference type="RefSeq" id="WP_408034134.1">
    <property type="nucleotide sequence ID" value="NZ_CP121472.1"/>
</dbReference>
<evidence type="ECO:0000313" key="2">
    <source>
        <dbReference type="Proteomes" id="UP001432180"/>
    </source>
</evidence>
<reference evidence="1 2" key="1">
    <citation type="journal article" date="2023" name="Microorganisms">
        <title>Thiorhodovibrio frisius and Trv. litoralis spp. nov., Two Novel Members from a Clade of Fastidious Purple Sulfur Bacteria That Exhibit Unique Red-Shifted Light-Harvesting Capabilities.</title>
        <authorList>
            <person name="Methner A."/>
            <person name="Kuzyk S.B."/>
            <person name="Petersen J."/>
            <person name="Bauer S."/>
            <person name="Brinkmann H."/>
            <person name="Sichau K."/>
            <person name="Wanner G."/>
            <person name="Wolf J."/>
            <person name="Neumann-Schaal M."/>
            <person name="Henke P."/>
            <person name="Tank M."/>
            <person name="Sproer C."/>
            <person name="Bunk B."/>
            <person name="Overmann J."/>
        </authorList>
    </citation>
    <scope>NUCLEOTIDE SEQUENCE [LARGE SCALE GENOMIC DNA]</scope>
    <source>
        <strain evidence="1 2">DSM 6702</strain>
    </source>
</reference>